<dbReference type="GO" id="GO:0006935">
    <property type="term" value="P:chemotaxis"/>
    <property type="evidence" value="ECO:0007669"/>
    <property type="project" value="InterPro"/>
</dbReference>
<accession>A0A410PXW5</accession>
<dbReference type="Gene3D" id="2.30.30.40">
    <property type="entry name" value="SH3 Domains"/>
    <property type="match status" value="1"/>
</dbReference>
<dbReference type="GO" id="GO:0007165">
    <property type="term" value="P:signal transduction"/>
    <property type="evidence" value="ECO:0007669"/>
    <property type="project" value="InterPro"/>
</dbReference>
<dbReference type="PROSITE" id="PS50851">
    <property type="entry name" value="CHEW"/>
    <property type="match status" value="1"/>
</dbReference>
<gene>
    <name evidence="2" type="ORF">EQM06_11615</name>
</gene>
<dbReference type="InterPro" id="IPR002545">
    <property type="entry name" value="CheW-lke_dom"/>
</dbReference>
<dbReference type="PANTHER" id="PTHR47233:SF3">
    <property type="entry name" value="CHEMOTAXIS PROTEIN CHEV"/>
    <property type="match status" value="1"/>
</dbReference>
<name>A0A410PXW5_9FIRM</name>
<dbReference type="EMBL" id="CP035281">
    <property type="protein sequence ID" value="QAT43817.1"/>
    <property type="molecule type" value="Genomic_DNA"/>
</dbReference>
<evidence type="ECO:0000313" key="2">
    <source>
        <dbReference type="EMBL" id="QAT43817.1"/>
    </source>
</evidence>
<dbReference type="PANTHER" id="PTHR47233">
    <property type="entry name" value="CHEMOTAXIS PROTEIN CHEV"/>
    <property type="match status" value="1"/>
</dbReference>
<dbReference type="KEGG" id="amij:EQM06_11615"/>
<sequence length="163" mass="17980">MYKEVLMSMSENGDSREIVSKTSADEMEILVFTIQDQVFGVDVLQVREILMPSPVDKVPHGHPSVEGVYMPRDILITVINLADYLGIGSNPEEKTLFIVADAERLNAAFRVNRVLGIERISADHIEKAEASFGRQGVLTGIVRVNGKLISLINFAEVVEDIAP</sequence>
<feature type="domain" description="CheW-like" evidence="1">
    <location>
        <begin position="26"/>
        <end position="163"/>
    </location>
</feature>
<dbReference type="Proteomes" id="UP000287601">
    <property type="component" value="Chromosome"/>
</dbReference>
<keyword evidence="3" id="KW-1185">Reference proteome</keyword>
<reference evidence="2 3" key="1">
    <citation type="submission" date="2019-01" db="EMBL/GenBank/DDBJ databases">
        <title>Draft genomes of a novel of Aminipila strains.</title>
        <authorList>
            <person name="Ma S."/>
        </authorList>
    </citation>
    <scope>NUCLEOTIDE SEQUENCE [LARGE SCALE GENOMIC DNA]</scope>
    <source>
        <strain evidence="3">JN-39</strain>
    </source>
</reference>
<organism evidence="2 3">
    <name type="scientific">Aminipila luticellarii</name>
    <dbReference type="NCBI Taxonomy" id="2507160"/>
    <lineage>
        <taxon>Bacteria</taxon>
        <taxon>Bacillati</taxon>
        <taxon>Bacillota</taxon>
        <taxon>Clostridia</taxon>
        <taxon>Peptostreptococcales</taxon>
        <taxon>Anaerovoracaceae</taxon>
        <taxon>Aminipila</taxon>
    </lineage>
</organism>
<dbReference type="SUPFAM" id="SSF50341">
    <property type="entry name" value="CheW-like"/>
    <property type="match status" value="1"/>
</dbReference>
<proteinExistence type="predicted"/>
<dbReference type="SMART" id="SM00260">
    <property type="entry name" value="CheW"/>
    <property type="match status" value="1"/>
</dbReference>
<dbReference type="Pfam" id="PF01584">
    <property type="entry name" value="CheW"/>
    <property type="match status" value="1"/>
</dbReference>
<dbReference type="OrthoDB" id="9806105at2"/>
<evidence type="ECO:0000313" key="3">
    <source>
        <dbReference type="Proteomes" id="UP000287601"/>
    </source>
</evidence>
<protein>
    <submittedName>
        <fullName evidence="2">Purine-binding chemotaxis protein CheW</fullName>
    </submittedName>
</protein>
<dbReference type="InterPro" id="IPR036061">
    <property type="entry name" value="CheW-like_dom_sf"/>
</dbReference>
<evidence type="ECO:0000259" key="1">
    <source>
        <dbReference type="PROSITE" id="PS50851"/>
    </source>
</evidence>
<dbReference type="AlphaFoldDB" id="A0A410PXW5"/>
<dbReference type="Gene3D" id="2.40.50.180">
    <property type="entry name" value="CheA-289, Domain 4"/>
    <property type="match status" value="1"/>
</dbReference>